<evidence type="ECO:0000313" key="2">
    <source>
        <dbReference type="EMBL" id="MQL69733.1"/>
    </source>
</evidence>
<protein>
    <submittedName>
        <fullName evidence="2">Uncharacterized protein</fullName>
    </submittedName>
</protein>
<dbReference type="EMBL" id="NMUH01000046">
    <property type="protein sequence ID" value="MQL69733.1"/>
    <property type="molecule type" value="Genomic_DNA"/>
</dbReference>
<dbReference type="OrthoDB" id="6768573at2759"/>
<sequence length="214" mass="22379">MWSHLLAQEVESTGAKEIGAVTSELQEMRNELGSLKKLVIDLSDFVRVQLSTPVPPTPTQFVPETPSPSSPPTSVTAPPAPETFKKPLPKHISSPTPFPIATSSSPPPSSSIPPTTSKAPSASSSFAGPSSAGPFSQPPPTATFGSLHPPTPPSFITIILEAAGVIPHSVHDIKDEFEEAVLRTVLAVSAHIHRTDSQSSSSPASKKRKTSSAL</sequence>
<gene>
    <name evidence="2" type="ORF">Taro_002034</name>
</gene>
<feature type="region of interest" description="Disordered" evidence="1">
    <location>
        <begin position="192"/>
        <end position="214"/>
    </location>
</feature>
<evidence type="ECO:0000313" key="3">
    <source>
        <dbReference type="Proteomes" id="UP000652761"/>
    </source>
</evidence>
<feature type="region of interest" description="Disordered" evidence="1">
    <location>
        <begin position="51"/>
        <end position="149"/>
    </location>
</feature>
<dbReference type="AlphaFoldDB" id="A0A843TJS0"/>
<feature type="compositionally biased region" description="Basic residues" evidence="1">
    <location>
        <begin position="205"/>
        <end position="214"/>
    </location>
</feature>
<dbReference type="Proteomes" id="UP000652761">
    <property type="component" value="Unassembled WGS sequence"/>
</dbReference>
<feature type="non-terminal residue" evidence="2">
    <location>
        <position position="1"/>
    </location>
</feature>
<organism evidence="2 3">
    <name type="scientific">Colocasia esculenta</name>
    <name type="common">Wild taro</name>
    <name type="synonym">Arum esculentum</name>
    <dbReference type="NCBI Taxonomy" id="4460"/>
    <lineage>
        <taxon>Eukaryota</taxon>
        <taxon>Viridiplantae</taxon>
        <taxon>Streptophyta</taxon>
        <taxon>Embryophyta</taxon>
        <taxon>Tracheophyta</taxon>
        <taxon>Spermatophyta</taxon>
        <taxon>Magnoliopsida</taxon>
        <taxon>Liliopsida</taxon>
        <taxon>Araceae</taxon>
        <taxon>Aroideae</taxon>
        <taxon>Colocasieae</taxon>
        <taxon>Colocasia</taxon>
    </lineage>
</organism>
<accession>A0A843TJS0</accession>
<proteinExistence type="predicted"/>
<reference evidence="2" key="1">
    <citation type="submission" date="2017-07" db="EMBL/GenBank/DDBJ databases">
        <title>Taro Niue Genome Assembly and Annotation.</title>
        <authorList>
            <person name="Atibalentja N."/>
            <person name="Keating K."/>
            <person name="Fields C.J."/>
        </authorList>
    </citation>
    <scope>NUCLEOTIDE SEQUENCE</scope>
    <source>
        <strain evidence="2">Niue_2</strain>
        <tissue evidence="2">Leaf</tissue>
    </source>
</reference>
<feature type="compositionally biased region" description="Low complexity" evidence="1">
    <location>
        <begin position="112"/>
        <end position="135"/>
    </location>
</feature>
<keyword evidence="3" id="KW-1185">Reference proteome</keyword>
<evidence type="ECO:0000256" key="1">
    <source>
        <dbReference type="SAM" id="MobiDB-lite"/>
    </source>
</evidence>
<feature type="compositionally biased region" description="Low complexity" evidence="1">
    <location>
        <begin position="92"/>
        <end position="104"/>
    </location>
</feature>
<comment type="caution">
    <text evidence="2">The sequence shown here is derived from an EMBL/GenBank/DDBJ whole genome shotgun (WGS) entry which is preliminary data.</text>
</comment>
<name>A0A843TJS0_COLES</name>